<evidence type="ECO:0000259" key="3">
    <source>
        <dbReference type="Pfam" id="PF23041"/>
    </source>
</evidence>
<proteinExistence type="predicted"/>
<evidence type="ECO:0000256" key="2">
    <source>
        <dbReference type="SAM" id="Phobius"/>
    </source>
</evidence>
<reference evidence="4 5" key="2">
    <citation type="journal article" date="2017" name="Nature">
        <title>The Apostasia genome and the evolution of orchids.</title>
        <authorList>
            <person name="Zhang G.Q."/>
            <person name="Liu K.W."/>
            <person name="Li Z."/>
            <person name="Lohaus R."/>
            <person name="Hsiao Y.Y."/>
            <person name="Niu S.C."/>
            <person name="Wang J.Y."/>
            <person name="Lin Y.C."/>
            <person name="Xu Q."/>
            <person name="Chen L.J."/>
            <person name="Yoshida K."/>
            <person name="Fujiwara S."/>
            <person name="Wang Z.W."/>
            <person name="Zhang Y.Q."/>
            <person name="Mitsuda N."/>
            <person name="Wang M."/>
            <person name="Liu G.H."/>
            <person name="Pecoraro L."/>
            <person name="Huang H.X."/>
            <person name="Xiao X.J."/>
            <person name="Lin M."/>
            <person name="Wu X.Y."/>
            <person name="Wu W.L."/>
            <person name="Chen Y.Y."/>
            <person name="Chang S.B."/>
            <person name="Sakamoto S."/>
            <person name="Ohme-Takagi M."/>
            <person name="Yagi M."/>
            <person name="Zeng S.J."/>
            <person name="Shen C.Y."/>
            <person name="Yeh C.M."/>
            <person name="Luo Y.B."/>
            <person name="Tsai W.C."/>
            <person name="Van de Peer Y."/>
            <person name="Liu Z.J."/>
        </authorList>
    </citation>
    <scope>NUCLEOTIDE SEQUENCE [LARGE SCALE GENOMIC DNA]</scope>
    <source>
        <tissue evidence="4">The whole plant</tissue>
    </source>
</reference>
<feature type="domain" description="DUF7036" evidence="3">
    <location>
        <begin position="86"/>
        <end position="175"/>
    </location>
</feature>
<feature type="region of interest" description="Disordered" evidence="1">
    <location>
        <begin position="317"/>
        <end position="377"/>
    </location>
</feature>
<gene>
    <name evidence="4" type="ORF">MA16_Dca021265</name>
</gene>
<evidence type="ECO:0000256" key="1">
    <source>
        <dbReference type="SAM" id="MobiDB-lite"/>
    </source>
</evidence>
<evidence type="ECO:0000313" key="4">
    <source>
        <dbReference type="EMBL" id="PKU70935.1"/>
    </source>
</evidence>
<keyword evidence="5" id="KW-1185">Reference proteome</keyword>
<dbReference type="PANTHER" id="PTHR33826">
    <property type="entry name" value="F20B24.21"/>
    <property type="match status" value="1"/>
</dbReference>
<keyword evidence="2" id="KW-1133">Transmembrane helix</keyword>
<dbReference type="InterPro" id="IPR055464">
    <property type="entry name" value="DUF7036"/>
</dbReference>
<organism evidence="4 5">
    <name type="scientific">Dendrobium catenatum</name>
    <dbReference type="NCBI Taxonomy" id="906689"/>
    <lineage>
        <taxon>Eukaryota</taxon>
        <taxon>Viridiplantae</taxon>
        <taxon>Streptophyta</taxon>
        <taxon>Embryophyta</taxon>
        <taxon>Tracheophyta</taxon>
        <taxon>Spermatophyta</taxon>
        <taxon>Magnoliopsida</taxon>
        <taxon>Liliopsida</taxon>
        <taxon>Asparagales</taxon>
        <taxon>Orchidaceae</taxon>
        <taxon>Epidendroideae</taxon>
        <taxon>Malaxideae</taxon>
        <taxon>Dendrobiinae</taxon>
        <taxon>Dendrobium</taxon>
    </lineage>
</organism>
<feature type="region of interest" description="Disordered" evidence="1">
    <location>
        <begin position="406"/>
        <end position="463"/>
    </location>
</feature>
<dbReference type="OrthoDB" id="687571at2759"/>
<dbReference type="EMBL" id="KZ502904">
    <property type="protein sequence ID" value="PKU70935.1"/>
    <property type="molecule type" value="Genomic_DNA"/>
</dbReference>
<sequence length="487" mass="53077">MGKIEEEQFFDVVLASPEPALENADRRCSPCRSVGRVVSCRCIAALLFGVAVLLSGILWLPPFFRRGSGAAGIDRDPQHGADVVASFRLQKPISLLNANIAKLQFDIFNEIGVPNTTVAVIYLDPFRINTTDVVFGVWPYPKNLNISTGLSILKSSFVSLVLQQSTLHLTTPLFGSSYFFQILEFPGGITIVPPQVAFLLQKEHMLFNFTLNFPIYQVQDKVDELKVQMKFGLHLKSYEILFVKLTNTKGSTVAPPTVVETSIVLAVGNNQPSVPRLKQLAQTIRNSSAGNLGLNHSVFGRVKQIRLSSFLQRSLNGGAGSSLSPSPAPQPSVDAHHHHPNMGAHRHHHSNIHDHWHHSDVHSVPAPSPKPLFTHLAPPPSGCDFGFSRNHQKKREIVPVAAPAATHLIPAPPPNEAAPSPSPHLHPKSDLPHIIFSRAKPPSESVSHIKPQDGASSISTSPSSSFAVGLTKTHWIFGLLVHLMVPL</sequence>
<feature type="transmembrane region" description="Helical" evidence="2">
    <location>
        <begin position="42"/>
        <end position="60"/>
    </location>
</feature>
<dbReference type="Pfam" id="PF23041">
    <property type="entry name" value="DUF7036"/>
    <property type="match status" value="2"/>
</dbReference>
<reference evidence="4 5" key="1">
    <citation type="journal article" date="2016" name="Sci. Rep.">
        <title>The Dendrobium catenatum Lindl. genome sequence provides insights into polysaccharide synthase, floral development and adaptive evolution.</title>
        <authorList>
            <person name="Zhang G.Q."/>
            <person name="Xu Q."/>
            <person name="Bian C."/>
            <person name="Tsai W.C."/>
            <person name="Yeh C.M."/>
            <person name="Liu K.W."/>
            <person name="Yoshida K."/>
            <person name="Zhang L.S."/>
            <person name="Chang S.B."/>
            <person name="Chen F."/>
            <person name="Shi Y."/>
            <person name="Su Y.Y."/>
            <person name="Zhang Y.Q."/>
            <person name="Chen L.J."/>
            <person name="Yin Y."/>
            <person name="Lin M."/>
            <person name="Huang H."/>
            <person name="Deng H."/>
            <person name="Wang Z.W."/>
            <person name="Zhu S.L."/>
            <person name="Zhao X."/>
            <person name="Deng C."/>
            <person name="Niu S.C."/>
            <person name="Huang J."/>
            <person name="Wang M."/>
            <person name="Liu G.H."/>
            <person name="Yang H.J."/>
            <person name="Xiao X.J."/>
            <person name="Hsiao Y.Y."/>
            <person name="Wu W.L."/>
            <person name="Chen Y.Y."/>
            <person name="Mitsuda N."/>
            <person name="Ohme-Takagi M."/>
            <person name="Luo Y.B."/>
            <person name="Van de Peer Y."/>
            <person name="Liu Z.J."/>
        </authorList>
    </citation>
    <scope>NUCLEOTIDE SEQUENCE [LARGE SCALE GENOMIC DNA]</scope>
    <source>
        <tissue evidence="4">The whole plant</tissue>
    </source>
</reference>
<feature type="domain" description="DUF7036" evidence="3">
    <location>
        <begin position="208"/>
        <end position="300"/>
    </location>
</feature>
<feature type="compositionally biased region" description="Pro residues" evidence="1">
    <location>
        <begin position="410"/>
        <end position="424"/>
    </location>
</feature>
<accession>A0A2I0W5K4</accession>
<protein>
    <recommendedName>
        <fullName evidence="3">DUF7036 domain-containing protein</fullName>
    </recommendedName>
</protein>
<feature type="compositionally biased region" description="Basic and acidic residues" evidence="1">
    <location>
        <begin position="351"/>
        <end position="361"/>
    </location>
</feature>
<keyword evidence="2" id="KW-0472">Membrane</keyword>
<name>A0A2I0W5K4_9ASPA</name>
<feature type="compositionally biased region" description="Basic residues" evidence="1">
    <location>
        <begin position="336"/>
        <end position="350"/>
    </location>
</feature>
<dbReference type="AlphaFoldDB" id="A0A2I0W5K4"/>
<dbReference type="PANTHER" id="PTHR33826:SF2">
    <property type="entry name" value="HYDROXYPROLINE-RICH GLYCOPROTEIN FAMILY PROTEIN"/>
    <property type="match status" value="1"/>
</dbReference>
<dbReference type="Proteomes" id="UP000233837">
    <property type="component" value="Unassembled WGS sequence"/>
</dbReference>
<keyword evidence="2" id="KW-0812">Transmembrane</keyword>
<evidence type="ECO:0000313" key="5">
    <source>
        <dbReference type="Proteomes" id="UP000233837"/>
    </source>
</evidence>